<sequence length="104" mass="11408">MYSYKIPQNFYFFLETLPDALPVRQGSGHVGFLPSVLRWVSCMALILCPPTHGPQALQLPWWPGAAGRLLSSLLFCSTKLISAHASSLENSFFPSPPAKVVCDS</sequence>
<name>A0ABN8ZG28_RANTA</name>
<gene>
    <name evidence="1" type="ORF">MRATA1EN1_LOCUS21666</name>
</gene>
<keyword evidence="2" id="KW-1185">Reference proteome</keyword>
<protein>
    <submittedName>
        <fullName evidence="1">Uncharacterized protein</fullName>
    </submittedName>
</protein>
<dbReference type="EMBL" id="OX459969">
    <property type="protein sequence ID" value="CAI9172704.1"/>
    <property type="molecule type" value="Genomic_DNA"/>
</dbReference>
<organism evidence="1 2">
    <name type="scientific">Rangifer tarandus platyrhynchus</name>
    <name type="common">Svalbard reindeer</name>
    <dbReference type="NCBI Taxonomy" id="3082113"/>
    <lineage>
        <taxon>Eukaryota</taxon>
        <taxon>Metazoa</taxon>
        <taxon>Chordata</taxon>
        <taxon>Craniata</taxon>
        <taxon>Vertebrata</taxon>
        <taxon>Euteleostomi</taxon>
        <taxon>Mammalia</taxon>
        <taxon>Eutheria</taxon>
        <taxon>Laurasiatheria</taxon>
        <taxon>Artiodactyla</taxon>
        <taxon>Ruminantia</taxon>
        <taxon>Pecora</taxon>
        <taxon>Cervidae</taxon>
        <taxon>Odocoileinae</taxon>
        <taxon>Rangifer</taxon>
    </lineage>
</organism>
<evidence type="ECO:0000313" key="1">
    <source>
        <dbReference type="EMBL" id="CAI9172704.1"/>
    </source>
</evidence>
<proteinExistence type="predicted"/>
<accession>A0ABN8ZG28</accession>
<dbReference type="Proteomes" id="UP001176941">
    <property type="component" value="Chromosome 33"/>
</dbReference>
<evidence type="ECO:0000313" key="2">
    <source>
        <dbReference type="Proteomes" id="UP001176941"/>
    </source>
</evidence>
<reference evidence="1" key="1">
    <citation type="submission" date="2023-04" db="EMBL/GenBank/DDBJ databases">
        <authorList>
            <consortium name="ELIXIR-Norway"/>
        </authorList>
    </citation>
    <scope>NUCLEOTIDE SEQUENCE [LARGE SCALE GENOMIC DNA]</scope>
</reference>